<proteinExistence type="predicted"/>
<dbReference type="PROSITE" id="PS00041">
    <property type="entry name" value="HTH_ARAC_FAMILY_1"/>
    <property type="match status" value="1"/>
</dbReference>
<feature type="domain" description="HTH araC/xylS-type" evidence="5">
    <location>
        <begin position="160"/>
        <end position="257"/>
    </location>
</feature>
<evidence type="ECO:0000256" key="1">
    <source>
        <dbReference type="ARBA" id="ARBA00022491"/>
    </source>
</evidence>
<name>A0A1I3QG44_9BURK</name>
<gene>
    <name evidence="6" type="ORF">SAMN05192543_106361</name>
</gene>
<dbReference type="EMBL" id="FOQU01000006">
    <property type="protein sequence ID" value="SFJ32968.1"/>
    <property type="molecule type" value="Genomic_DNA"/>
</dbReference>
<dbReference type="GO" id="GO:0043565">
    <property type="term" value="F:sequence-specific DNA binding"/>
    <property type="evidence" value="ECO:0007669"/>
    <property type="project" value="InterPro"/>
</dbReference>
<evidence type="ECO:0000313" key="7">
    <source>
        <dbReference type="Proteomes" id="UP000199548"/>
    </source>
</evidence>
<dbReference type="PRINTS" id="PR00032">
    <property type="entry name" value="HTHARAC"/>
</dbReference>
<dbReference type="Proteomes" id="UP000199548">
    <property type="component" value="Unassembled WGS sequence"/>
</dbReference>
<dbReference type="SUPFAM" id="SSF46689">
    <property type="entry name" value="Homeodomain-like"/>
    <property type="match status" value="1"/>
</dbReference>
<keyword evidence="3" id="KW-0238">DNA-binding</keyword>
<protein>
    <submittedName>
        <fullName evidence="6">Transcriptional regulator, AraC family</fullName>
    </submittedName>
</protein>
<dbReference type="PROSITE" id="PS01124">
    <property type="entry name" value="HTH_ARAC_FAMILY_2"/>
    <property type="match status" value="1"/>
</dbReference>
<sequence length="275" mass="30070">MSAPLLPFVQLEATDGPPIYAVELTGDDTRVTATHRHARGQLFGAITGLLSVGTEHSQWVVPATHAVWIPPDLAHSMQSHGPFSGWSVYVAAAACRALPDEPCTLPMSLLLRAAISRAATWSDGALDETQMRIAGVIIDEIRSLPREQFGLPMPRDARLIRIANALAKNLADNRRLEEWAQWAAIAPRTLSRRFITETGFSFAEWRQRARLMRALEMLAAGTAVTRVAIDLGYDNVSAFIAMFRRALGVTPARYFAAQTSGDGPEAMNEANHDAQ</sequence>
<evidence type="ECO:0000256" key="4">
    <source>
        <dbReference type="ARBA" id="ARBA00023163"/>
    </source>
</evidence>
<accession>A0A1I3QG44</accession>
<keyword evidence="2" id="KW-0805">Transcription regulation</keyword>
<keyword evidence="1" id="KW-0678">Repressor</keyword>
<keyword evidence="4" id="KW-0804">Transcription</keyword>
<dbReference type="InterPro" id="IPR011051">
    <property type="entry name" value="RmlC_Cupin_sf"/>
</dbReference>
<dbReference type="FunFam" id="1.10.10.60:FF:000132">
    <property type="entry name" value="AraC family transcriptional regulator"/>
    <property type="match status" value="1"/>
</dbReference>
<evidence type="ECO:0000256" key="3">
    <source>
        <dbReference type="ARBA" id="ARBA00023125"/>
    </source>
</evidence>
<dbReference type="SMART" id="SM00342">
    <property type="entry name" value="HTH_ARAC"/>
    <property type="match status" value="1"/>
</dbReference>
<dbReference type="AlphaFoldDB" id="A0A1I3QG44"/>
<dbReference type="PANTHER" id="PTHR11019">
    <property type="entry name" value="HTH-TYPE TRANSCRIPTIONAL REGULATOR NIMR"/>
    <property type="match status" value="1"/>
</dbReference>
<dbReference type="Pfam" id="PF12833">
    <property type="entry name" value="HTH_18"/>
    <property type="match status" value="1"/>
</dbReference>
<dbReference type="InterPro" id="IPR018062">
    <property type="entry name" value="HTH_AraC-typ_CS"/>
</dbReference>
<keyword evidence="7" id="KW-1185">Reference proteome</keyword>
<evidence type="ECO:0000313" key="6">
    <source>
        <dbReference type="EMBL" id="SFJ32968.1"/>
    </source>
</evidence>
<dbReference type="PANTHER" id="PTHR11019:SF199">
    <property type="entry name" value="HTH-TYPE TRANSCRIPTIONAL REGULATOR NIMR"/>
    <property type="match status" value="1"/>
</dbReference>
<dbReference type="InterPro" id="IPR009057">
    <property type="entry name" value="Homeodomain-like_sf"/>
</dbReference>
<dbReference type="SUPFAM" id="SSF51182">
    <property type="entry name" value="RmlC-like cupins"/>
    <property type="match status" value="1"/>
</dbReference>
<dbReference type="RefSeq" id="WP_091015572.1">
    <property type="nucleotide sequence ID" value="NZ_CP041743.1"/>
</dbReference>
<evidence type="ECO:0000256" key="2">
    <source>
        <dbReference type="ARBA" id="ARBA00023015"/>
    </source>
</evidence>
<dbReference type="CDD" id="cd06124">
    <property type="entry name" value="cupin_NimR-like_N"/>
    <property type="match status" value="1"/>
</dbReference>
<evidence type="ECO:0000259" key="5">
    <source>
        <dbReference type="PROSITE" id="PS01124"/>
    </source>
</evidence>
<dbReference type="GO" id="GO:0003700">
    <property type="term" value="F:DNA-binding transcription factor activity"/>
    <property type="evidence" value="ECO:0007669"/>
    <property type="project" value="InterPro"/>
</dbReference>
<dbReference type="InterPro" id="IPR018060">
    <property type="entry name" value="HTH_AraC"/>
</dbReference>
<dbReference type="OrthoDB" id="9804543at2"/>
<organism evidence="6 7">
    <name type="scientific">Paraburkholderia megapolitana</name>
    <dbReference type="NCBI Taxonomy" id="420953"/>
    <lineage>
        <taxon>Bacteria</taxon>
        <taxon>Pseudomonadati</taxon>
        <taxon>Pseudomonadota</taxon>
        <taxon>Betaproteobacteria</taxon>
        <taxon>Burkholderiales</taxon>
        <taxon>Burkholderiaceae</taxon>
        <taxon>Paraburkholderia</taxon>
    </lineage>
</organism>
<dbReference type="Gene3D" id="1.10.10.60">
    <property type="entry name" value="Homeodomain-like"/>
    <property type="match status" value="1"/>
</dbReference>
<dbReference type="InterPro" id="IPR020449">
    <property type="entry name" value="Tscrpt_reg_AraC-type_HTH"/>
</dbReference>
<reference evidence="6 7" key="1">
    <citation type="submission" date="2016-10" db="EMBL/GenBank/DDBJ databases">
        <authorList>
            <person name="de Groot N.N."/>
        </authorList>
    </citation>
    <scope>NUCLEOTIDE SEQUENCE [LARGE SCALE GENOMIC DNA]</scope>
    <source>
        <strain evidence="6 7">LMG 23650</strain>
    </source>
</reference>